<feature type="domain" description="Glycosyl transferase family 1" evidence="2">
    <location>
        <begin position="253"/>
        <end position="333"/>
    </location>
</feature>
<dbReference type="GO" id="GO:0016757">
    <property type="term" value="F:glycosyltransferase activity"/>
    <property type="evidence" value="ECO:0007669"/>
    <property type="project" value="InterPro"/>
</dbReference>
<feature type="domain" description="Glycosyltransferase subfamily 4-like N-terminal" evidence="3">
    <location>
        <begin position="11"/>
        <end position="174"/>
    </location>
</feature>
<evidence type="ECO:0000256" key="1">
    <source>
        <dbReference type="ARBA" id="ARBA00022679"/>
    </source>
</evidence>
<sequence>MIVFNCTTNIVGGAVQNAVNFIRELHSDEEKVADYYFFLSYEVYNQVEGFIDKNKVSVFRTPAKSFTARYEIKKKAQELKPQVIYTSAGPAYVNFESYHIMGCSNPYILGANKYAKALIGNPLKKFSRWLHTKYQKFYISKANAFICQTHASKNAMEKIGIPEGKIFVVYNSISKEFLDYYNESKNFIPKMHNSKVKVIIPSAYYKHKDLERIAKLSEVVNDRSSIRIDFFLTINPNDFERVSRVPVNRNYIHNLGPYKHSDALKLFLSYDIVLQPSVLEVFSTTYIEAMAARMPLLVPKLDFTQDICGDAAYYYDVNSEQDFVEKIIHIASNLHDSKKYESGRCKKLSIYGSQKDRFSKITSIIEGVPDDV</sequence>
<protein>
    <recommendedName>
        <fullName evidence="5">Glycosyltransferase</fullName>
    </recommendedName>
</protein>
<gene>
    <name evidence="4" type="ORF">VP388_00012</name>
</gene>
<dbReference type="SUPFAM" id="SSF53756">
    <property type="entry name" value="UDP-Glycosyltransferase/glycogen phosphorylase"/>
    <property type="match status" value="1"/>
</dbReference>
<dbReference type="AlphaFoldDB" id="A0A7M1WD25"/>
<accession>A0A7M1WD25</accession>
<dbReference type="InterPro" id="IPR028098">
    <property type="entry name" value="Glyco_trans_4-like_N"/>
</dbReference>
<evidence type="ECO:0000259" key="3">
    <source>
        <dbReference type="Pfam" id="PF13439"/>
    </source>
</evidence>
<dbReference type="RefSeq" id="WP_023624150.1">
    <property type="nucleotide sequence ID" value="NZ_JABKAX010000091.1"/>
</dbReference>
<evidence type="ECO:0000313" key="4">
    <source>
        <dbReference type="EMBL" id="QOS24881.1"/>
    </source>
</evidence>
<reference evidence="4" key="1">
    <citation type="submission" date="2020-08" db="EMBL/GenBank/DDBJ databases">
        <title>Genetic structure, function and evolution of capsule biosynthesis loci in Vibrio parahaemolyticus.</title>
        <authorList>
            <person name="Li L."/>
            <person name="Bian S."/>
        </authorList>
    </citation>
    <scope>NUCLEOTIDE SEQUENCE</scope>
    <source>
        <strain evidence="4">VP388</strain>
    </source>
</reference>
<dbReference type="InterPro" id="IPR001296">
    <property type="entry name" value="Glyco_trans_1"/>
</dbReference>
<evidence type="ECO:0000259" key="2">
    <source>
        <dbReference type="Pfam" id="PF00534"/>
    </source>
</evidence>
<dbReference type="PANTHER" id="PTHR46401:SF2">
    <property type="entry name" value="GLYCOSYLTRANSFERASE WBBK-RELATED"/>
    <property type="match status" value="1"/>
</dbReference>
<dbReference type="PANTHER" id="PTHR46401">
    <property type="entry name" value="GLYCOSYLTRANSFERASE WBBK-RELATED"/>
    <property type="match status" value="1"/>
</dbReference>
<organism evidence="4">
    <name type="scientific">Vibrio parahaemolyticus</name>
    <dbReference type="NCBI Taxonomy" id="670"/>
    <lineage>
        <taxon>Bacteria</taxon>
        <taxon>Pseudomonadati</taxon>
        <taxon>Pseudomonadota</taxon>
        <taxon>Gammaproteobacteria</taxon>
        <taxon>Vibrionales</taxon>
        <taxon>Vibrionaceae</taxon>
        <taxon>Vibrio</taxon>
    </lineage>
</organism>
<dbReference type="EMBL" id="MT898280">
    <property type="protein sequence ID" value="QOS24881.1"/>
    <property type="molecule type" value="Genomic_DNA"/>
</dbReference>
<keyword evidence="1" id="KW-0808">Transferase</keyword>
<dbReference type="GO" id="GO:0009103">
    <property type="term" value="P:lipopolysaccharide biosynthetic process"/>
    <property type="evidence" value="ECO:0007669"/>
    <property type="project" value="TreeGrafter"/>
</dbReference>
<dbReference type="Pfam" id="PF00534">
    <property type="entry name" value="Glycos_transf_1"/>
    <property type="match status" value="1"/>
</dbReference>
<name>A0A7M1WD25_VIBPH</name>
<dbReference type="Pfam" id="PF13439">
    <property type="entry name" value="Glyco_transf_4"/>
    <property type="match status" value="1"/>
</dbReference>
<dbReference type="Gene3D" id="3.40.50.2000">
    <property type="entry name" value="Glycogen Phosphorylase B"/>
    <property type="match status" value="2"/>
</dbReference>
<proteinExistence type="predicted"/>
<evidence type="ECO:0008006" key="5">
    <source>
        <dbReference type="Google" id="ProtNLM"/>
    </source>
</evidence>